<dbReference type="InterPro" id="IPR041079">
    <property type="entry name" value="Neuraminidase-like"/>
</dbReference>
<evidence type="ECO:0008006" key="6">
    <source>
        <dbReference type="Google" id="ProtNLM"/>
    </source>
</evidence>
<feature type="domain" description="Tc toxin complex TcA C-terminal TcB-binding" evidence="1">
    <location>
        <begin position="1232"/>
        <end position="1507"/>
    </location>
</feature>
<feature type="domain" description="ABC toxin N-terminal" evidence="3">
    <location>
        <begin position="8"/>
        <end position="137"/>
    </location>
</feature>
<sequence length="1512" mass="170718">MTIALKQQLDESLRDAMLAYCLHHVIASDATAANLDIKTAQDLYDYWLLDVLISRDVPTTAVACATSSLQQYINRILMNLEPGYDSVASMPELTRAWQDELHQYSTWAAHQRLECFPSTYLNPDLRTNKSDNFRQLENDLSQNRIQPDAVQACVLAYLTRFEAITNLNILNGYIDGETFAESTYYLVGKSRSENSYFWCSLNMAARPLVIDSSTPAAPQPKQDQPVPYAWSQWQKADIPIPENAIEHTIRPVWFNNRLFIVWAELIFQNSAQAGASLSGNSATTPQNPLVRLNFCFRRHDGNWSAVRTPIEDHIEIGSLVDKSPASLKKLTDTVAINHKENNQDFLFISLQVKSGNNNNVTHLLRTDRYMDKNLSIYLDLSQTENTQQKLFLTSQIKKFTGKTDSRLFQHTTRASDKFKVNYGATYLSPGASSQIRKLQNHILLPKEQFVEDSLNLDFRFAPLPEEIMGLTSRTLSIKFADADLTLVIPHTLPSTPFMPLLRGSSLKHPKLISGALYVLALERAWEVNDTESTNLRFALKDRINSLNFTFANDGDLENKLISTLALKALIGFADRNNPGQVVIYSRDREARIVGAPAHTTLRSSRLNVEFVVAESSTDTPSDITETIKAIPPPLSGQSSFNYSWKTSQLTSKPTFIFYGFKVTSLDTEDGFPVFICKTIELTENTAKNIPPAIKTTPDLNGAQYIDFSGSAIARSDDNQQARQPIRLTTTFAAELIKRSENSLDELFSLDTQQLSEPAINDETRQTLDFHGPYGRYFTELFLYLPWLVAHRLNAEEQYDAAHRWLGHVFSPRHRLADCWRAIPLLDAHASATYSVQAPHDPHQIALSHPVHFRKALYFLYLDILINRGDSAFRERTPDSLAQAKLWYMQTLELLGQRPAVELVDQWKPVSLPKLSQAGNAKLRRFESLLDNVAGNEIQPTEDIPSASTPSVDNPRWRIPFHPHLLRRWDIVESRLHNLRYNLDIAGRPLHLPLYAPPSDPRGLLTVRAYASAVSDKTGRQAVQIPHYRFSAKYGQALNAVETVIQSGTMLLSLIERREQAQLQEMQQEQLWRLAGTAVDLHNQTLQADRANREALLASKAIVQKRLEHYRQLLEQNVNAHESAAGELYLQSGTFEELASTSQAVAGGIMLLPNIAGTSFGGCRFEGTAHAASALMQAGASNARTQAGQRDRSAQFQRRREEWLLAREQAELEISQIDKQLQYLGEVETGTRLQLRQAETTLSQVRAVHEFLGKRFSNAQMYQWLNSQFSAMFFQAFDATLALCQETEACWRYETADFDTGFFQRGFWNASCRGFGAGEQLKVSLLHMQSAYVQRHQRDLEIRKTLSLRTLKQQDSNSTTNKAWDEIAKSLKSGVCDFELTQAMFDSDYKGQSHYLRRIKTLSISLPAVLGPYENVRATLTQTSSQVHLDTTMTPQIIEGRRANQQIALSGGVDDSGMFTLNFNDERYLPFEYTGAISTWRLTFPNPQAQQQLLTSLNDIIVHLCYTARAGAA</sequence>
<dbReference type="RefSeq" id="WP_127650106.1">
    <property type="nucleotide sequence ID" value="NZ_MKWS01000009.1"/>
</dbReference>
<gene>
    <name evidence="4" type="ORF">A9HBioS_3146</name>
</gene>
<reference evidence="4 5" key="1">
    <citation type="submission" date="2016-10" db="EMBL/GenBank/DDBJ databases">
        <title>Search of new enzymes for the oxidation of sulfur compounds.</title>
        <authorList>
            <person name="Novo A."/>
            <person name="Moreira I.S."/>
            <person name="Castro P.M."/>
        </authorList>
    </citation>
    <scope>NUCLEOTIDE SEQUENCE [LARGE SCALE GENOMIC DNA]</scope>
    <source>
        <strain evidence="4 5">A9</strain>
    </source>
</reference>
<name>A0AA94ENG2_9PSED</name>
<organism evidence="4 5">
    <name type="scientific">Pseudomonas koreensis</name>
    <dbReference type="NCBI Taxonomy" id="198620"/>
    <lineage>
        <taxon>Bacteria</taxon>
        <taxon>Pseudomonadati</taxon>
        <taxon>Pseudomonadota</taxon>
        <taxon>Gammaproteobacteria</taxon>
        <taxon>Pseudomonadales</taxon>
        <taxon>Pseudomonadaceae</taxon>
        <taxon>Pseudomonas</taxon>
    </lineage>
</organism>
<evidence type="ECO:0000259" key="3">
    <source>
        <dbReference type="Pfam" id="PF20220"/>
    </source>
</evidence>
<dbReference type="InterPro" id="IPR046839">
    <property type="entry name" value="ABC_toxin_N"/>
</dbReference>
<evidence type="ECO:0000259" key="1">
    <source>
        <dbReference type="Pfam" id="PF18276"/>
    </source>
</evidence>
<evidence type="ECO:0000259" key="2">
    <source>
        <dbReference type="Pfam" id="PF18413"/>
    </source>
</evidence>
<dbReference type="Pfam" id="PF20220">
    <property type="entry name" value="ABC_toxin_N"/>
    <property type="match status" value="1"/>
</dbReference>
<dbReference type="Proteomes" id="UP000288002">
    <property type="component" value="Unassembled WGS sequence"/>
</dbReference>
<accession>A0AA94ENG2</accession>
<protein>
    <recommendedName>
        <fullName evidence="6">Toxin</fullName>
    </recommendedName>
</protein>
<dbReference type="Pfam" id="PF18413">
    <property type="entry name" value="Neuraminidase"/>
    <property type="match status" value="1"/>
</dbReference>
<proteinExistence type="predicted"/>
<dbReference type="InterPro" id="IPR040840">
    <property type="entry name" value="TcA_TcB_BD"/>
</dbReference>
<dbReference type="EMBL" id="MKWS01000009">
    <property type="protein sequence ID" value="RVD77123.1"/>
    <property type="molecule type" value="Genomic_DNA"/>
</dbReference>
<feature type="domain" description="Neuraminidase-like" evidence="2">
    <location>
        <begin position="167"/>
        <end position="346"/>
    </location>
</feature>
<evidence type="ECO:0000313" key="5">
    <source>
        <dbReference type="Proteomes" id="UP000288002"/>
    </source>
</evidence>
<comment type="caution">
    <text evidence="4">The sequence shown here is derived from an EMBL/GenBank/DDBJ whole genome shotgun (WGS) entry which is preliminary data.</text>
</comment>
<evidence type="ECO:0000313" key="4">
    <source>
        <dbReference type="EMBL" id="RVD77123.1"/>
    </source>
</evidence>
<dbReference type="Pfam" id="PF18276">
    <property type="entry name" value="TcA_TcB_BD"/>
    <property type="match status" value="1"/>
</dbReference>